<dbReference type="PANTHER" id="PTHR23501:SF58">
    <property type="entry name" value="LOW AFFINITY HEME TRANSPORTER STR3"/>
    <property type="match status" value="1"/>
</dbReference>
<feature type="transmembrane region" description="Helical" evidence="10">
    <location>
        <begin position="303"/>
        <end position="323"/>
    </location>
</feature>
<evidence type="ECO:0000256" key="1">
    <source>
        <dbReference type="ARBA" id="ARBA00004141"/>
    </source>
</evidence>
<evidence type="ECO:0000256" key="4">
    <source>
        <dbReference type="ARBA" id="ARBA00022692"/>
    </source>
</evidence>
<organism evidence="11 12">
    <name type="scientific">Cylindrobasidium torrendii FP15055 ss-10</name>
    <dbReference type="NCBI Taxonomy" id="1314674"/>
    <lineage>
        <taxon>Eukaryota</taxon>
        <taxon>Fungi</taxon>
        <taxon>Dikarya</taxon>
        <taxon>Basidiomycota</taxon>
        <taxon>Agaricomycotina</taxon>
        <taxon>Agaricomycetes</taxon>
        <taxon>Agaricomycetidae</taxon>
        <taxon>Agaricales</taxon>
        <taxon>Marasmiineae</taxon>
        <taxon>Physalacriaceae</taxon>
        <taxon>Cylindrobasidium</taxon>
    </lineage>
</organism>
<evidence type="ECO:0000313" key="11">
    <source>
        <dbReference type="EMBL" id="KIY70184.1"/>
    </source>
</evidence>
<evidence type="ECO:0000256" key="5">
    <source>
        <dbReference type="ARBA" id="ARBA00022989"/>
    </source>
</evidence>
<keyword evidence="3" id="KW-0813">Transport</keyword>
<dbReference type="GO" id="GO:0006811">
    <property type="term" value="P:monoatomic ion transport"/>
    <property type="evidence" value="ECO:0007669"/>
    <property type="project" value="UniProtKB-KW"/>
</dbReference>
<keyword evidence="12" id="KW-1185">Reference proteome</keyword>
<dbReference type="InterPro" id="IPR011701">
    <property type="entry name" value="MFS"/>
</dbReference>
<feature type="transmembrane region" description="Helical" evidence="10">
    <location>
        <begin position="198"/>
        <end position="217"/>
    </location>
</feature>
<dbReference type="Proteomes" id="UP000054007">
    <property type="component" value="Unassembled WGS sequence"/>
</dbReference>
<comment type="subcellular location">
    <subcellularLocation>
        <location evidence="1">Membrane</location>
        <topology evidence="1">Multi-pass membrane protein</topology>
    </subcellularLocation>
</comment>
<keyword evidence="4 10" id="KW-0812">Transmembrane</keyword>
<evidence type="ECO:0000256" key="7">
    <source>
        <dbReference type="ARBA" id="ARBA00023136"/>
    </source>
</evidence>
<feature type="transmembrane region" description="Helical" evidence="10">
    <location>
        <begin position="76"/>
        <end position="93"/>
    </location>
</feature>
<proteinExistence type="inferred from homology"/>
<dbReference type="AlphaFoldDB" id="A0A0D7BJC7"/>
<feature type="transmembrane region" description="Helical" evidence="10">
    <location>
        <begin position="113"/>
        <end position="132"/>
    </location>
</feature>
<dbReference type="STRING" id="1314674.A0A0D7BJC7"/>
<keyword evidence="6" id="KW-0406">Ion transport</keyword>
<evidence type="ECO:0000256" key="10">
    <source>
        <dbReference type="SAM" id="Phobius"/>
    </source>
</evidence>
<feature type="coiled-coil region" evidence="8">
    <location>
        <begin position="597"/>
        <end position="624"/>
    </location>
</feature>
<evidence type="ECO:0008006" key="13">
    <source>
        <dbReference type="Google" id="ProtNLM"/>
    </source>
</evidence>
<feature type="transmembrane region" description="Helical" evidence="10">
    <location>
        <begin position="237"/>
        <end position="257"/>
    </location>
</feature>
<dbReference type="Pfam" id="PF07690">
    <property type="entry name" value="MFS_1"/>
    <property type="match status" value="1"/>
</dbReference>
<evidence type="ECO:0000256" key="2">
    <source>
        <dbReference type="ARBA" id="ARBA00008335"/>
    </source>
</evidence>
<feature type="region of interest" description="Disordered" evidence="9">
    <location>
        <begin position="1"/>
        <end position="41"/>
    </location>
</feature>
<keyword evidence="8" id="KW-0175">Coiled coil</keyword>
<feature type="transmembrane region" description="Helical" evidence="10">
    <location>
        <begin position="366"/>
        <end position="388"/>
    </location>
</feature>
<comment type="similarity">
    <text evidence="2">Belongs to the major facilitator superfamily.</text>
</comment>
<feature type="transmembrane region" description="Helical" evidence="10">
    <location>
        <begin position="408"/>
        <end position="429"/>
    </location>
</feature>
<feature type="transmembrane region" description="Helical" evidence="10">
    <location>
        <begin position="144"/>
        <end position="161"/>
    </location>
</feature>
<dbReference type="InterPro" id="IPR036259">
    <property type="entry name" value="MFS_trans_sf"/>
</dbReference>
<keyword evidence="7 10" id="KW-0472">Membrane</keyword>
<sequence>MGFFSRKPVGKSPAESAVQRSSQDSKDASDAEKDAALVPELNRDKDPAVVDTAREQDEGVTKIEALYLVFGKGWKLWMLWISMGLINYVYTLSSGTTYTYLQYATSAYSEHTFLGTISVATAIITGVSKPFLAKLADLSSRPMALSVSVGLFTIGYIIIAASKSVNAVAAGEIIYTPGSTGLDFLTSVLMADITSLQWRAFVVSFVSSMPWILNVWISTYITTGISANTTDGWRWGFGMFAIMVPVCIAPVLFILFWGDRRAKKLGALSLAASGYNVRKQLRPDEEVSSKAQVWWDTLKKIDAMGLLLIGGVFATLLIPFTLYTEADHGFKNPSIIAMFVVAGVLMIATVLWEWKVTAHPIMPRRVLNRSLICSVVIDFFYYLSGYLSGTYYSSWVYIIRNDWSLSTYTYYTYVDTLVLCSFGIVAGLIQRYTHRYKYLQLSGLAIRIIGQGLQYYSLSNPSTAVLVMHKFISCMGGSFSVVGSQVATQASVPHQDMAIAMAILSLWTSIGGSIGSAISAAVWNDLVPKHLEKYVGDTFNATERADIFGSIVVAKTAEPHNLINKAYTDAMRPLFLAALITSCVPLVAGMMTTNFYLGEQHNAMENKEIKMRNAEETTEEAIKAKLAAAEAKVAEKQ</sequence>
<name>A0A0D7BJC7_9AGAR</name>
<dbReference type="FunFam" id="1.20.1250.20:FF:000197">
    <property type="entry name" value="Siderophore iron transporter 1"/>
    <property type="match status" value="1"/>
</dbReference>
<feature type="compositionally biased region" description="Basic and acidic residues" evidence="9">
    <location>
        <begin position="23"/>
        <end position="41"/>
    </location>
</feature>
<evidence type="ECO:0000256" key="8">
    <source>
        <dbReference type="SAM" id="Coils"/>
    </source>
</evidence>
<evidence type="ECO:0000313" key="12">
    <source>
        <dbReference type="Proteomes" id="UP000054007"/>
    </source>
</evidence>
<gene>
    <name evidence="11" type="ORF">CYLTODRAFT_442186</name>
</gene>
<reference evidence="11 12" key="1">
    <citation type="journal article" date="2015" name="Fungal Genet. Biol.">
        <title>Evolution of novel wood decay mechanisms in Agaricales revealed by the genome sequences of Fistulina hepatica and Cylindrobasidium torrendii.</title>
        <authorList>
            <person name="Floudas D."/>
            <person name="Held B.W."/>
            <person name="Riley R."/>
            <person name="Nagy L.G."/>
            <person name="Koehler G."/>
            <person name="Ransdell A.S."/>
            <person name="Younus H."/>
            <person name="Chow J."/>
            <person name="Chiniquy J."/>
            <person name="Lipzen A."/>
            <person name="Tritt A."/>
            <person name="Sun H."/>
            <person name="Haridas S."/>
            <person name="LaButti K."/>
            <person name="Ohm R.A."/>
            <person name="Kues U."/>
            <person name="Blanchette R.A."/>
            <person name="Grigoriev I.V."/>
            <person name="Minto R.E."/>
            <person name="Hibbett D.S."/>
        </authorList>
    </citation>
    <scope>NUCLEOTIDE SEQUENCE [LARGE SCALE GENOMIC DNA]</scope>
    <source>
        <strain evidence="11 12">FP15055 ss-10</strain>
    </source>
</reference>
<feature type="transmembrane region" description="Helical" evidence="10">
    <location>
        <begin position="499"/>
        <end position="523"/>
    </location>
</feature>
<dbReference type="OrthoDB" id="2241241at2759"/>
<dbReference type="PANTHER" id="PTHR23501">
    <property type="entry name" value="MAJOR FACILITATOR SUPERFAMILY"/>
    <property type="match status" value="1"/>
</dbReference>
<evidence type="ECO:0000256" key="6">
    <source>
        <dbReference type="ARBA" id="ARBA00023065"/>
    </source>
</evidence>
<dbReference type="SUPFAM" id="SSF103473">
    <property type="entry name" value="MFS general substrate transporter"/>
    <property type="match status" value="2"/>
</dbReference>
<dbReference type="GO" id="GO:0005886">
    <property type="term" value="C:plasma membrane"/>
    <property type="evidence" value="ECO:0007669"/>
    <property type="project" value="TreeGrafter"/>
</dbReference>
<dbReference type="GO" id="GO:0022857">
    <property type="term" value="F:transmembrane transporter activity"/>
    <property type="evidence" value="ECO:0007669"/>
    <property type="project" value="InterPro"/>
</dbReference>
<feature type="transmembrane region" description="Helical" evidence="10">
    <location>
        <begin position="335"/>
        <end position="354"/>
    </location>
</feature>
<keyword evidence="5 10" id="KW-1133">Transmembrane helix</keyword>
<dbReference type="EMBL" id="KN880472">
    <property type="protein sequence ID" value="KIY70184.1"/>
    <property type="molecule type" value="Genomic_DNA"/>
</dbReference>
<protein>
    <recommendedName>
        <fullName evidence="13">MFS general substrate transporter</fullName>
    </recommendedName>
</protein>
<evidence type="ECO:0000256" key="3">
    <source>
        <dbReference type="ARBA" id="ARBA00022448"/>
    </source>
</evidence>
<accession>A0A0D7BJC7</accession>
<feature type="transmembrane region" description="Helical" evidence="10">
    <location>
        <begin position="574"/>
        <end position="597"/>
    </location>
</feature>
<dbReference type="Gene3D" id="1.20.1250.20">
    <property type="entry name" value="MFS general substrate transporter like domains"/>
    <property type="match status" value="2"/>
</dbReference>
<evidence type="ECO:0000256" key="9">
    <source>
        <dbReference type="SAM" id="MobiDB-lite"/>
    </source>
</evidence>